<dbReference type="EMBL" id="KL660552">
    <property type="protein sequence ID" value="KFA65806.1"/>
    <property type="molecule type" value="Genomic_DNA"/>
</dbReference>
<accession>A0A084QPC1</accession>
<dbReference type="HOGENOM" id="CLU_2948381_0_0_1"/>
<feature type="region of interest" description="Disordered" evidence="1">
    <location>
        <begin position="1"/>
        <end position="26"/>
    </location>
</feature>
<keyword evidence="3" id="KW-1185">Reference proteome</keyword>
<evidence type="ECO:0000256" key="1">
    <source>
        <dbReference type="SAM" id="MobiDB-lite"/>
    </source>
</evidence>
<reference evidence="2 3" key="1">
    <citation type="journal article" date="2014" name="BMC Genomics">
        <title>Comparative genome sequencing reveals chemotype-specific gene clusters in the toxigenic black mold Stachybotrys.</title>
        <authorList>
            <person name="Semeiks J."/>
            <person name="Borek D."/>
            <person name="Otwinowski Z."/>
            <person name="Grishin N.V."/>
        </authorList>
    </citation>
    <scope>NUCLEOTIDE SEQUENCE [LARGE SCALE GENOMIC DNA]</scope>
    <source>
        <strain evidence="2 3">IBT 40285</strain>
    </source>
</reference>
<feature type="non-terminal residue" evidence="2">
    <location>
        <position position="60"/>
    </location>
</feature>
<proteinExistence type="predicted"/>
<evidence type="ECO:0000313" key="2">
    <source>
        <dbReference type="EMBL" id="KFA65806.1"/>
    </source>
</evidence>
<protein>
    <submittedName>
        <fullName evidence="2">Uncharacterized protein</fullName>
    </submittedName>
</protein>
<dbReference type="Proteomes" id="UP000028524">
    <property type="component" value="Unassembled WGS sequence"/>
</dbReference>
<sequence>MTSRKITRSYETRSTRSPTILTNSSTKPQKSWKSWIRGWETHLPHLEARYKESMTSPCGH</sequence>
<dbReference type="AlphaFoldDB" id="A0A084QPC1"/>
<gene>
    <name evidence="2" type="ORF">S40285_10811</name>
</gene>
<evidence type="ECO:0000313" key="3">
    <source>
        <dbReference type="Proteomes" id="UP000028524"/>
    </source>
</evidence>
<feature type="compositionally biased region" description="Polar residues" evidence="1">
    <location>
        <begin position="15"/>
        <end position="26"/>
    </location>
</feature>
<dbReference type="InParanoid" id="A0A084QPC1"/>
<organism evidence="2 3">
    <name type="scientific">Stachybotrys chlorohalonatus (strain IBT 40285)</name>
    <dbReference type="NCBI Taxonomy" id="1283841"/>
    <lineage>
        <taxon>Eukaryota</taxon>
        <taxon>Fungi</taxon>
        <taxon>Dikarya</taxon>
        <taxon>Ascomycota</taxon>
        <taxon>Pezizomycotina</taxon>
        <taxon>Sordariomycetes</taxon>
        <taxon>Hypocreomycetidae</taxon>
        <taxon>Hypocreales</taxon>
        <taxon>Stachybotryaceae</taxon>
        <taxon>Stachybotrys</taxon>
    </lineage>
</organism>
<name>A0A084QPC1_STAC4</name>